<dbReference type="InterPro" id="IPR056845">
    <property type="entry name" value="LRR_Zer-1"/>
</dbReference>
<reference evidence="5 6" key="1">
    <citation type="journal article" date="2015" name="Parasit. Vectors">
        <title>Draft genome of the scabies mite.</title>
        <authorList>
            <person name="Rider S.D.Jr."/>
            <person name="Morgan M.S."/>
            <person name="Arlian L.G."/>
        </authorList>
    </citation>
    <scope>NUCLEOTIDE SEQUENCE [LARGE SCALE GENOMIC DNA]</scope>
    <source>
        <strain evidence="5">Arlian Lab</strain>
    </source>
</reference>
<feature type="domain" description="Protein zer-1 homolog-like C-terminal" evidence="3">
    <location>
        <begin position="458"/>
        <end position="636"/>
    </location>
</feature>
<evidence type="ECO:0000259" key="3">
    <source>
        <dbReference type="Pfam" id="PF22964"/>
    </source>
</evidence>
<gene>
    <name evidence="5" type="ORF">QR98_0057370</name>
</gene>
<keyword evidence="1" id="KW-0833">Ubl conjugation pathway</keyword>
<dbReference type="OrthoDB" id="5783533at2759"/>
<dbReference type="Gene3D" id="3.80.10.10">
    <property type="entry name" value="Ribonuclease Inhibitor"/>
    <property type="match status" value="1"/>
</dbReference>
<dbReference type="PANTHER" id="PTHR12904">
    <property type="match status" value="1"/>
</dbReference>
<evidence type="ECO:0000256" key="1">
    <source>
        <dbReference type="ARBA" id="ARBA00022786"/>
    </source>
</evidence>
<dbReference type="Pfam" id="PF25013">
    <property type="entry name" value="LRR_Zer-1"/>
    <property type="match status" value="1"/>
</dbReference>
<feature type="domain" description="Zer-1-like leucine-rich repeats region" evidence="4">
    <location>
        <begin position="198"/>
        <end position="330"/>
    </location>
</feature>
<dbReference type="Proteomes" id="UP000616769">
    <property type="component" value="Unassembled WGS sequence"/>
</dbReference>
<sequence>MLSSRPSSTDNLACNNFDDKLNTFKKSCHNLIGTFFGRKSYESLEEENEVQQNDIMKPSYDYFRITENICGDILLQYQQNYKINDRTLSLPFFDGEITPLKCFEIEDANQITASGLKFLNKHNLIRLKMGNLTNCTITELINNLSSWSISNLEAFSIPYCSLTKFNKICIILSLTRLTHLLHLDVSNTSFNNQCLEIITDHLENLRSLNLTSTKITILKPLLKLIHLKNLNLHNVAVICKDESIIGELNKLEILDISDERFVSEALPRNLNDHLQTYFPKFFDFAKLTELDISGRDVSPSLVLSFVRHKIHQHQLDREAVKPLKFLGLVQTKFSFTQMIELDLRTKRKMILTGDGKFSYLMQSLIRYKHCSAFINETLKSLCRYNFPNENPSPEDDDQRSDYDEIDCDDSNINDREDFDEYDDSNDIGDALADQVLNRYNNIPQKQLVNVINLVLNLMEAHLENQVIVLFSTGILYKSTKNYSCLNSFVLKRVVDVCIEALKQYSTEYHITKNIMMIMCSERILLDITFNRCACIRLAMDSLFTFRDLSINRLALGICVVLAGTIPNVENVLMASQSVYLKRLLDLVQESSVNTASNEIILQLSLSALWNFTDEAPKTCETFIKHSGIDLYIKILMHLVT</sequence>
<comment type="caution">
    <text evidence="5">The sequence shown here is derived from an EMBL/GenBank/DDBJ whole genome shotgun (WGS) entry which is preliminary data.</text>
</comment>
<evidence type="ECO:0000259" key="4">
    <source>
        <dbReference type="Pfam" id="PF25013"/>
    </source>
</evidence>
<feature type="compositionally biased region" description="Acidic residues" evidence="2">
    <location>
        <begin position="392"/>
        <end position="423"/>
    </location>
</feature>
<evidence type="ECO:0000313" key="6">
    <source>
        <dbReference type="Proteomes" id="UP000616769"/>
    </source>
</evidence>
<dbReference type="InterPro" id="IPR055142">
    <property type="entry name" value="ZER1-like_C"/>
</dbReference>
<evidence type="ECO:0000256" key="2">
    <source>
        <dbReference type="SAM" id="MobiDB-lite"/>
    </source>
</evidence>
<accession>A0A132A8G8</accession>
<dbReference type="Pfam" id="PF22964">
    <property type="entry name" value="ZER1-like_2nd"/>
    <property type="match status" value="1"/>
</dbReference>
<dbReference type="AlphaFoldDB" id="A0A132A8G8"/>
<feature type="region of interest" description="Disordered" evidence="2">
    <location>
        <begin position="389"/>
        <end position="423"/>
    </location>
</feature>
<dbReference type="VEuPathDB" id="VectorBase:SSCA007299"/>
<proteinExistence type="predicted"/>
<dbReference type="InterPro" id="IPR032675">
    <property type="entry name" value="LRR_dom_sf"/>
</dbReference>
<dbReference type="SUPFAM" id="SSF52047">
    <property type="entry name" value="RNI-like"/>
    <property type="match status" value="1"/>
</dbReference>
<dbReference type="InterPro" id="IPR051341">
    <property type="entry name" value="Zyg-11_UBL_adapter"/>
</dbReference>
<organism evidence="5 6">
    <name type="scientific">Sarcoptes scabiei</name>
    <name type="common">Itch mite</name>
    <name type="synonym">Acarus scabiei</name>
    <dbReference type="NCBI Taxonomy" id="52283"/>
    <lineage>
        <taxon>Eukaryota</taxon>
        <taxon>Metazoa</taxon>
        <taxon>Ecdysozoa</taxon>
        <taxon>Arthropoda</taxon>
        <taxon>Chelicerata</taxon>
        <taxon>Arachnida</taxon>
        <taxon>Acari</taxon>
        <taxon>Acariformes</taxon>
        <taxon>Sarcoptiformes</taxon>
        <taxon>Astigmata</taxon>
        <taxon>Psoroptidia</taxon>
        <taxon>Sarcoptoidea</taxon>
        <taxon>Sarcoptidae</taxon>
        <taxon>Sarcoptinae</taxon>
        <taxon>Sarcoptes</taxon>
    </lineage>
</organism>
<dbReference type="EMBL" id="JXLN01011422">
    <property type="protein sequence ID" value="KPM07248.1"/>
    <property type="molecule type" value="Genomic_DNA"/>
</dbReference>
<protein>
    <submittedName>
        <fullName evidence="5">Uncharacterized protein</fullName>
    </submittedName>
</protein>
<evidence type="ECO:0000313" key="5">
    <source>
        <dbReference type="EMBL" id="KPM07248.1"/>
    </source>
</evidence>
<dbReference type="PANTHER" id="PTHR12904:SF22">
    <property type="entry name" value="ZYG-11 FAMILY MEMBER B, CELL CYCLE REGULATOR"/>
    <property type="match status" value="1"/>
</dbReference>
<dbReference type="GO" id="GO:0031462">
    <property type="term" value="C:Cul2-RING ubiquitin ligase complex"/>
    <property type="evidence" value="ECO:0007669"/>
    <property type="project" value="TreeGrafter"/>
</dbReference>
<name>A0A132A8G8_SARSC</name>